<keyword evidence="4 7" id="KW-1133">Transmembrane helix</keyword>
<evidence type="ECO:0000313" key="10">
    <source>
        <dbReference type="Proteomes" id="UP000749559"/>
    </source>
</evidence>
<keyword evidence="6" id="KW-0675">Receptor</keyword>
<evidence type="ECO:0000256" key="6">
    <source>
        <dbReference type="ARBA" id="ARBA00023170"/>
    </source>
</evidence>
<evidence type="ECO:0000313" key="9">
    <source>
        <dbReference type="EMBL" id="CAH1793894.1"/>
    </source>
</evidence>
<sequence length="411" mass="47074">MENTTDVLEFTSVGDVFPTVEFPLMDTETNTITWTENNSHNNETAINDSTANITIYPMIKQPLHMIAIYSTAYAIVFILALIGNTLVVSLVYNNKRMHNVTNYFIVNLAMADILVSLVNLPITLLSNIFTDLELLCVKQRPIAVDRYLAICFTMEYTITRRKARLMILCIWTWAVCIMAPWAVFYEQEIYRTPKQSIPICYQKWPTFPPNLEGAYFVGAIFVTCYSIPLILITVCYSMIGFRVWTRKAPGVSNTSGVIYKSKIKVVKMLMVVVVVFTFSWLPLYTITVSKYYGKKNTKEIQKIVNTIIYPIVQWLGSSNSCVNPLIYCLFSKRYRRGFKVLLLKCFKSDTANLNYSSTNRELDQCTQNGYCNINRNTTSTTTKTSSIKSKISVKFNTYENVNARRCPTNFV</sequence>
<keyword evidence="5 7" id="KW-0472">Membrane</keyword>
<keyword evidence="3 7" id="KW-0812">Transmembrane</keyword>
<protein>
    <recommendedName>
        <fullName evidence="8">G-protein coupled receptors family 1 profile domain-containing protein</fullName>
    </recommendedName>
</protein>
<dbReference type="PROSITE" id="PS50262">
    <property type="entry name" value="G_PROTEIN_RECEP_F1_2"/>
    <property type="match status" value="1"/>
</dbReference>
<feature type="transmembrane region" description="Helical" evidence="7">
    <location>
        <begin position="214"/>
        <end position="244"/>
    </location>
</feature>
<feature type="transmembrane region" description="Helical" evidence="7">
    <location>
        <begin position="66"/>
        <end position="92"/>
    </location>
</feature>
<feature type="transmembrane region" description="Helical" evidence="7">
    <location>
        <begin position="265"/>
        <end position="287"/>
    </location>
</feature>
<dbReference type="CDD" id="cd14993">
    <property type="entry name" value="7tmA_CCKR-like"/>
    <property type="match status" value="1"/>
</dbReference>
<dbReference type="EMBL" id="CAIIXF020000009">
    <property type="protein sequence ID" value="CAH1793894.1"/>
    <property type="molecule type" value="Genomic_DNA"/>
</dbReference>
<feature type="transmembrane region" description="Helical" evidence="7">
    <location>
        <begin position="165"/>
        <end position="184"/>
    </location>
</feature>
<dbReference type="OrthoDB" id="5975505at2759"/>
<dbReference type="GO" id="GO:0005886">
    <property type="term" value="C:plasma membrane"/>
    <property type="evidence" value="ECO:0007669"/>
    <property type="project" value="UniProtKB-SubCell"/>
</dbReference>
<organism evidence="9 10">
    <name type="scientific">Owenia fusiformis</name>
    <name type="common">Polychaete worm</name>
    <dbReference type="NCBI Taxonomy" id="6347"/>
    <lineage>
        <taxon>Eukaryota</taxon>
        <taxon>Metazoa</taxon>
        <taxon>Spiralia</taxon>
        <taxon>Lophotrochozoa</taxon>
        <taxon>Annelida</taxon>
        <taxon>Polychaeta</taxon>
        <taxon>Sedentaria</taxon>
        <taxon>Canalipalpata</taxon>
        <taxon>Sabellida</taxon>
        <taxon>Oweniida</taxon>
        <taxon>Oweniidae</taxon>
        <taxon>Owenia</taxon>
    </lineage>
</organism>
<feature type="transmembrane region" description="Helical" evidence="7">
    <location>
        <begin position="307"/>
        <end position="330"/>
    </location>
</feature>
<accession>A0A8S4PHJ7</accession>
<keyword evidence="10" id="KW-1185">Reference proteome</keyword>
<evidence type="ECO:0000256" key="1">
    <source>
        <dbReference type="ARBA" id="ARBA00004651"/>
    </source>
</evidence>
<dbReference type="SMART" id="SM01381">
    <property type="entry name" value="7TM_GPCR_Srsx"/>
    <property type="match status" value="1"/>
</dbReference>
<dbReference type="InterPro" id="IPR017452">
    <property type="entry name" value="GPCR_Rhodpsn_7TM"/>
</dbReference>
<dbReference type="Proteomes" id="UP000749559">
    <property type="component" value="Unassembled WGS sequence"/>
</dbReference>
<evidence type="ECO:0000256" key="7">
    <source>
        <dbReference type="SAM" id="Phobius"/>
    </source>
</evidence>
<dbReference type="Gene3D" id="1.20.1070.10">
    <property type="entry name" value="Rhodopsin 7-helix transmembrane proteins"/>
    <property type="match status" value="1"/>
</dbReference>
<comment type="caution">
    <text evidence="9">The sequence shown here is derived from an EMBL/GenBank/DDBJ whole genome shotgun (WGS) entry which is preliminary data.</text>
</comment>
<name>A0A8S4PHJ7_OWEFU</name>
<evidence type="ECO:0000256" key="3">
    <source>
        <dbReference type="ARBA" id="ARBA00022692"/>
    </source>
</evidence>
<proteinExistence type="predicted"/>
<feature type="domain" description="G-protein coupled receptors family 1 profile" evidence="8">
    <location>
        <begin position="83"/>
        <end position="327"/>
    </location>
</feature>
<dbReference type="PRINTS" id="PR00237">
    <property type="entry name" value="GPCRRHODOPSN"/>
</dbReference>
<evidence type="ECO:0000256" key="5">
    <source>
        <dbReference type="ARBA" id="ARBA00023136"/>
    </source>
</evidence>
<evidence type="ECO:0000259" key="8">
    <source>
        <dbReference type="PROSITE" id="PS50262"/>
    </source>
</evidence>
<evidence type="ECO:0000256" key="2">
    <source>
        <dbReference type="ARBA" id="ARBA00022475"/>
    </source>
</evidence>
<comment type="subcellular location">
    <subcellularLocation>
        <location evidence="1">Cell membrane</location>
        <topology evidence="1">Multi-pass membrane protein</topology>
    </subcellularLocation>
</comment>
<feature type="transmembrane region" description="Helical" evidence="7">
    <location>
        <begin position="104"/>
        <end position="130"/>
    </location>
</feature>
<dbReference type="AlphaFoldDB" id="A0A8S4PHJ7"/>
<dbReference type="InterPro" id="IPR000276">
    <property type="entry name" value="GPCR_Rhodpsn"/>
</dbReference>
<reference evidence="9" key="1">
    <citation type="submission" date="2022-03" db="EMBL/GenBank/DDBJ databases">
        <authorList>
            <person name="Martin C."/>
        </authorList>
    </citation>
    <scope>NUCLEOTIDE SEQUENCE</scope>
</reference>
<dbReference type="SUPFAM" id="SSF81321">
    <property type="entry name" value="Family A G protein-coupled receptor-like"/>
    <property type="match status" value="1"/>
</dbReference>
<dbReference type="GO" id="GO:0042277">
    <property type="term" value="F:peptide binding"/>
    <property type="evidence" value="ECO:0007669"/>
    <property type="project" value="TreeGrafter"/>
</dbReference>
<gene>
    <name evidence="9" type="ORF">OFUS_LOCUS18684</name>
</gene>
<dbReference type="GO" id="GO:0032870">
    <property type="term" value="P:cellular response to hormone stimulus"/>
    <property type="evidence" value="ECO:0007669"/>
    <property type="project" value="TreeGrafter"/>
</dbReference>
<dbReference type="Pfam" id="PF00001">
    <property type="entry name" value="7tm_1"/>
    <property type="match status" value="2"/>
</dbReference>
<keyword evidence="2" id="KW-1003">Cell membrane</keyword>
<dbReference type="PANTHER" id="PTHR24241">
    <property type="entry name" value="NEUROPEPTIDE RECEPTOR-RELATED G-PROTEIN COUPLED RECEPTOR"/>
    <property type="match status" value="1"/>
</dbReference>
<dbReference type="PANTHER" id="PTHR24241:SF76">
    <property type="entry name" value="NEUROPEPTIDE SIFAMIDE RECEPTOR"/>
    <property type="match status" value="1"/>
</dbReference>
<dbReference type="GO" id="GO:0004930">
    <property type="term" value="F:G protein-coupled receptor activity"/>
    <property type="evidence" value="ECO:0007669"/>
    <property type="project" value="InterPro"/>
</dbReference>
<evidence type="ECO:0000256" key="4">
    <source>
        <dbReference type="ARBA" id="ARBA00022989"/>
    </source>
</evidence>